<dbReference type="Proteomes" id="UP000575985">
    <property type="component" value="Unassembled WGS sequence"/>
</dbReference>
<dbReference type="InterPro" id="IPR050109">
    <property type="entry name" value="HTH-type_TetR-like_transc_reg"/>
</dbReference>
<proteinExistence type="predicted"/>
<feature type="DNA-binding region" description="H-T-H motif" evidence="4">
    <location>
        <begin position="27"/>
        <end position="46"/>
    </location>
</feature>
<dbReference type="PROSITE" id="PS50977">
    <property type="entry name" value="HTH_TETR_2"/>
    <property type="match status" value="1"/>
</dbReference>
<sequence length="235" mass="24621">MKREIICDRIVQAATELLAEGGREAVSTRAVCARSGVQSPTIYRIFHDKQGLLDAVARQGFERYLADKAGLPASADPVEDLRRGWDLHVGFGLANPALYTLVYGDVRTGRQSPAAALGAAALAERVRRVAAAGRLRVSEERAAHLMHSAGRGLTLTLIELPEERRDPALSALAREAAIAAVTTGAPAPAGAGEPVTAAVVALRAALPGLDALSAAERTLLTEWLDRLAAPAAPSV</sequence>
<dbReference type="Gene3D" id="1.10.357.10">
    <property type="entry name" value="Tetracycline Repressor, domain 2"/>
    <property type="match status" value="1"/>
</dbReference>
<keyword evidence="3" id="KW-0804">Transcription</keyword>
<gene>
    <name evidence="6" type="ORF">HNR12_005319</name>
</gene>
<dbReference type="EMBL" id="JACCFO010000001">
    <property type="protein sequence ID" value="NYI99042.1"/>
    <property type="molecule type" value="Genomic_DNA"/>
</dbReference>
<accession>A0A853BY01</accession>
<dbReference type="RefSeq" id="WP_179770089.1">
    <property type="nucleotide sequence ID" value="NZ_JACCFO010000001.1"/>
</dbReference>
<evidence type="ECO:0000256" key="2">
    <source>
        <dbReference type="ARBA" id="ARBA00023125"/>
    </source>
</evidence>
<evidence type="ECO:0000259" key="5">
    <source>
        <dbReference type="PROSITE" id="PS50977"/>
    </source>
</evidence>
<dbReference type="GO" id="GO:0000976">
    <property type="term" value="F:transcription cis-regulatory region binding"/>
    <property type="evidence" value="ECO:0007669"/>
    <property type="project" value="TreeGrafter"/>
</dbReference>
<feature type="domain" description="HTH tetR-type" evidence="5">
    <location>
        <begin position="4"/>
        <end position="64"/>
    </location>
</feature>
<evidence type="ECO:0000313" key="6">
    <source>
        <dbReference type="EMBL" id="NYI99042.1"/>
    </source>
</evidence>
<evidence type="ECO:0000256" key="3">
    <source>
        <dbReference type="ARBA" id="ARBA00023163"/>
    </source>
</evidence>
<dbReference type="InterPro" id="IPR009057">
    <property type="entry name" value="Homeodomain-like_sf"/>
</dbReference>
<dbReference type="PANTHER" id="PTHR30055">
    <property type="entry name" value="HTH-TYPE TRANSCRIPTIONAL REGULATOR RUTR"/>
    <property type="match status" value="1"/>
</dbReference>
<reference evidence="6 7" key="1">
    <citation type="submission" date="2020-07" db="EMBL/GenBank/DDBJ databases">
        <title>Sequencing the genomes of 1000 actinobacteria strains.</title>
        <authorList>
            <person name="Klenk H.-P."/>
        </authorList>
    </citation>
    <scope>NUCLEOTIDE SEQUENCE [LARGE SCALE GENOMIC DNA]</scope>
    <source>
        <strain evidence="6 7">DSM 45927</strain>
    </source>
</reference>
<dbReference type="InterPro" id="IPR001647">
    <property type="entry name" value="HTH_TetR"/>
</dbReference>
<keyword evidence="7" id="KW-1185">Reference proteome</keyword>
<dbReference type="GO" id="GO:0003700">
    <property type="term" value="F:DNA-binding transcription factor activity"/>
    <property type="evidence" value="ECO:0007669"/>
    <property type="project" value="TreeGrafter"/>
</dbReference>
<organism evidence="6 7">
    <name type="scientific">Streptomonospora nanhaiensis</name>
    <dbReference type="NCBI Taxonomy" id="1323731"/>
    <lineage>
        <taxon>Bacteria</taxon>
        <taxon>Bacillati</taxon>
        <taxon>Actinomycetota</taxon>
        <taxon>Actinomycetes</taxon>
        <taxon>Streptosporangiales</taxon>
        <taxon>Nocardiopsidaceae</taxon>
        <taxon>Streptomonospora</taxon>
    </lineage>
</organism>
<dbReference type="AlphaFoldDB" id="A0A853BY01"/>
<dbReference type="Pfam" id="PF00440">
    <property type="entry name" value="TetR_N"/>
    <property type="match status" value="1"/>
</dbReference>
<evidence type="ECO:0000313" key="7">
    <source>
        <dbReference type="Proteomes" id="UP000575985"/>
    </source>
</evidence>
<dbReference type="Gene3D" id="1.10.10.60">
    <property type="entry name" value="Homeodomain-like"/>
    <property type="match status" value="1"/>
</dbReference>
<evidence type="ECO:0000256" key="4">
    <source>
        <dbReference type="PROSITE-ProRule" id="PRU00335"/>
    </source>
</evidence>
<comment type="caution">
    <text evidence="6">The sequence shown here is derived from an EMBL/GenBank/DDBJ whole genome shotgun (WGS) entry which is preliminary data.</text>
</comment>
<name>A0A853BY01_9ACTN</name>
<keyword evidence="1" id="KW-0805">Transcription regulation</keyword>
<dbReference type="PANTHER" id="PTHR30055:SF234">
    <property type="entry name" value="HTH-TYPE TRANSCRIPTIONAL REGULATOR BETI"/>
    <property type="match status" value="1"/>
</dbReference>
<keyword evidence="2 4" id="KW-0238">DNA-binding</keyword>
<evidence type="ECO:0000256" key="1">
    <source>
        <dbReference type="ARBA" id="ARBA00023015"/>
    </source>
</evidence>
<protein>
    <submittedName>
        <fullName evidence="6">AcrR family transcriptional regulator</fullName>
    </submittedName>
</protein>
<dbReference type="PRINTS" id="PR00455">
    <property type="entry name" value="HTHTETR"/>
</dbReference>
<dbReference type="SUPFAM" id="SSF46689">
    <property type="entry name" value="Homeodomain-like"/>
    <property type="match status" value="1"/>
</dbReference>